<dbReference type="EMBL" id="JAJAPW010000003">
    <property type="protein sequence ID" value="MCB4798892.1"/>
    <property type="molecule type" value="Genomic_DNA"/>
</dbReference>
<accession>A0A9X1I263</accession>
<evidence type="ECO:0000313" key="1">
    <source>
        <dbReference type="EMBL" id="MCB4798892.1"/>
    </source>
</evidence>
<proteinExistence type="predicted"/>
<evidence type="ECO:0000313" key="2">
    <source>
        <dbReference type="Proteomes" id="UP001139199"/>
    </source>
</evidence>
<name>A0A9X1I263_9FLAO</name>
<gene>
    <name evidence="1" type="ORF">LG649_08545</name>
</gene>
<protein>
    <submittedName>
        <fullName evidence="1">Uncharacterized protein</fullName>
    </submittedName>
</protein>
<keyword evidence="2" id="KW-1185">Reference proteome</keyword>
<reference evidence="1" key="1">
    <citation type="submission" date="2021-10" db="EMBL/GenBank/DDBJ databases">
        <title>Tamlana sargassums sp. nov., and Tamlana laminarinivorans sp. nov., two new bacteria isolated from the brown alga.</title>
        <authorList>
            <person name="Li J."/>
        </authorList>
    </citation>
    <scope>NUCLEOTIDE SEQUENCE</scope>
    <source>
        <strain evidence="1">PT2-4</strain>
    </source>
</reference>
<dbReference type="AlphaFoldDB" id="A0A9X1I263"/>
<sequence length="126" mass="15022">MKQLFLFTLIVAIMAKPIYNLGYLAYYQVNMDYIIENYCVNKKKVELKCNGKCHLAKQLQQENNTDENTNNGLKLFSEIFQVVFYQTYNSYHVFSLKTVKSNNIYNFYNKLYNYTFYNSLLRPPIS</sequence>
<organism evidence="1 2">
    <name type="scientific">Neotamlana laminarinivorans</name>
    <dbReference type="NCBI Taxonomy" id="2883124"/>
    <lineage>
        <taxon>Bacteria</taxon>
        <taxon>Pseudomonadati</taxon>
        <taxon>Bacteroidota</taxon>
        <taxon>Flavobacteriia</taxon>
        <taxon>Flavobacteriales</taxon>
        <taxon>Flavobacteriaceae</taxon>
        <taxon>Neotamlana</taxon>
    </lineage>
</organism>
<dbReference type="RefSeq" id="WP_226543313.1">
    <property type="nucleotide sequence ID" value="NZ_JAJAPW010000003.1"/>
</dbReference>
<dbReference type="Proteomes" id="UP001139199">
    <property type="component" value="Unassembled WGS sequence"/>
</dbReference>
<comment type="caution">
    <text evidence="1">The sequence shown here is derived from an EMBL/GenBank/DDBJ whole genome shotgun (WGS) entry which is preliminary data.</text>
</comment>